<dbReference type="EMBL" id="LDRT01000119">
    <property type="protein sequence ID" value="KTR90874.1"/>
    <property type="molecule type" value="Genomic_DNA"/>
</dbReference>
<proteinExistence type="predicted"/>
<evidence type="ECO:0000313" key="1">
    <source>
        <dbReference type="EMBL" id="KTR90874.1"/>
    </source>
</evidence>
<protein>
    <recommendedName>
        <fullName evidence="3">YcaO domain-containing protein</fullName>
    </recommendedName>
</protein>
<evidence type="ECO:0008006" key="3">
    <source>
        <dbReference type="Google" id="ProtNLM"/>
    </source>
</evidence>
<dbReference type="Proteomes" id="UP000075025">
    <property type="component" value="Unassembled WGS sequence"/>
</dbReference>
<organism evidence="1 2">
    <name type="scientific">Microbacterium testaceum</name>
    <name type="common">Aureobacterium testaceum</name>
    <name type="synonym">Brevibacterium testaceum</name>
    <dbReference type="NCBI Taxonomy" id="2033"/>
    <lineage>
        <taxon>Bacteria</taxon>
        <taxon>Bacillati</taxon>
        <taxon>Actinomycetota</taxon>
        <taxon>Actinomycetes</taxon>
        <taxon>Micrococcales</taxon>
        <taxon>Microbacteriaceae</taxon>
        <taxon>Microbacterium</taxon>
    </lineage>
</organism>
<gene>
    <name evidence="1" type="ORF">NS220_14940</name>
</gene>
<reference evidence="1 2" key="1">
    <citation type="journal article" date="2016" name="Front. Microbiol.">
        <title>Genomic Resource of Rice Seed Associated Bacteria.</title>
        <authorList>
            <person name="Midha S."/>
            <person name="Bansal K."/>
            <person name="Sharma S."/>
            <person name="Kumar N."/>
            <person name="Patil P.P."/>
            <person name="Chaudhry V."/>
            <person name="Patil P.B."/>
        </authorList>
    </citation>
    <scope>NUCLEOTIDE SEQUENCE [LARGE SCALE GENOMIC DNA]</scope>
    <source>
        <strain evidence="1 2">NS220</strain>
    </source>
</reference>
<dbReference type="AlphaFoldDB" id="A0A147ETZ0"/>
<accession>A0A147ETZ0</accession>
<dbReference type="OrthoDB" id="5125796at2"/>
<name>A0A147ETZ0_MICTE</name>
<comment type="caution">
    <text evidence="1">The sequence shown here is derived from an EMBL/GenBank/DDBJ whole genome shotgun (WGS) entry which is preliminary data.</text>
</comment>
<sequence>MPDASLTARPVRIRHPAPFPSSFRHLQVAMPDATGVDAHAVVVDLAREVDHASIDAAVRRHWWSADHGQLEQRRASAHALAAEGAAVLRPSVLGWVDPAERAEPGFPLGAADDGAERLWVRARRDGPTGSAEGWMPYTAAIARPADARPDEPLAHPPLLGGFGAGASAAHARRNAERSVVVDDALWCWWTGLAPAASLDPSGEVRELWADAELDLTLRRLDRGVLGPVTLAAVDDGRILTVGGGYGFDASGQRAAIARALWQLTIARSLDDPRSTLHALGVPGVVPHRADRRYAPGDAHGRRRLLDPLAHVQLALDPRVRTALRGRLDDLRPGPAAVSRATETWTVDLARDGRVVRVVTPAAIPLPLGAFRLDPALVAAAARRPGANPVTAAAAAQAPFPGW</sequence>
<evidence type="ECO:0000313" key="2">
    <source>
        <dbReference type="Proteomes" id="UP000075025"/>
    </source>
</evidence>
<dbReference type="PATRIC" id="fig|2033.6.peg.416"/>